<dbReference type="InterPro" id="IPR050194">
    <property type="entry name" value="Glycosyltransferase_grp1"/>
</dbReference>
<dbReference type="NCBIfam" id="NF046085">
    <property type="entry name" value="XrtY_assoc_Gly1"/>
    <property type="match status" value="1"/>
</dbReference>
<evidence type="ECO:0000313" key="3">
    <source>
        <dbReference type="EMBL" id="MFD2870923.1"/>
    </source>
</evidence>
<feature type="domain" description="Glycosyltransferase subfamily 4-like N-terminal" evidence="2">
    <location>
        <begin position="16"/>
        <end position="187"/>
    </location>
</feature>
<dbReference type="PANTHER" id="PTHR45947">
    <property type="entry name" value="SULFOQUINOVOSYL TRANSFERASE SQD2"/>
    <property type="match status" value="1"/>
</dbReference>
<dbReference type="EMBL" id="JBHUPD010000001">
    <property type="protein sequence ID" value="MFD2870923.1"/>
    <property type="molecule type" value="Genomic_DNA"/>
</dbReference>
<accession>A0ABW5Y6E7</accession>
<dbReference type="Pfam" id="PF13439">
    <property type="entry name" value="Glyco_transf_4"/>
    <property type="match status" value="1"/>
</dbReference>
<proteinExistence type="predicted"/>
<comment type="caution">
    <text evidence="3">The sequence shown here is derived from an EMBL/GenBank/DDBJ whole genome shotgun (WGS) entry which is preliminary data.</text>
</comment>
<keyword evidence="4" id="KW-1185">Reference proteome</keyword>
<protein>
    <submittedName>
        <fullName evidence="3">XrtY-associated glycosyltransferase XYAG1</fullName>
    </submittedName>
</protein>
<dbReference type="SUPFAM" id="SSF53756">
    <property type="entry name" value="UDP-Glycosyltransferase/glycogen phosphorylase"/>
    <property type="match status" value="1"/>
</dbReference>
<dbReference type="PANTHER" id="PTHR45947:SF3">
    <property type="entry name" value="SULFOQUINOVOSYL TRANSFERASE SQD2"/>
    <property type="match status" value="1"/>
</dbReference>
<dbReference type="Pfam" id="PF00534">
    <property type="entry name" value="Glycos_transf_1"/>
    <property type="match status" value="1"/>
</dbReference>
<sequence length="382" mass="42747">MKILQINASYKPAYIYGGPTMSVSKLSEELIKAGCQVQVYTTTAKGPEELPIPPNTKQIVDGVRVTYFKRITKDHSHLSPALLKALWRNAKQYDAIHIHAWWNMVSVLSALIGQIKKVPVVISPRGTLSNYSFGYRKSLLKKLFHSVIGKSLLNHSYIHATSPAEQQSLQQIISPRQIFDIPNFVEIAPSMLMKTYDSSPLFKLLFFSRIDEKKGLDILLHALPLLKVPYHLTIAGDGDRQYVEVLKNIIHYNNTEAHVSWIGFQHDNKFEVLAGQDLLVLPSQNENFGNVVIESLSAGTPVLISNGVGLADYVSENNLGWVCEAKPESIAGMINEIAINQKDKLQLMSDTAPTLIYADFDEGRLVQRYIGMYSQIITSPQL</sequence>
<evidence type="ECO:0000259" key="2">
    <source>
        <dbReference type="Pfam" id="PF13439"/>
    </source>
</evidence>
<gene>
    <name evidence="3" type="ORF">ACFS5N_00505</name>
</gene>
<dbReference type="InterPro" id="IPR001296">
    <property type="entry name" value="Glyco_trans_1"/>
</dbReference>
<evidence type="ECO:0000259" key="1">
    <source>
        <dbReference type="Pfam" id="PF00534"/>
    </source>
</evidence>
<dbReference type="InterPro" id="IPR028098">
    <property type="entry name" value="Glyco_trans_4-like_N"/>
</dbReference>
<name>A0ABW5Y6E7_9SPHI</name>
<dbReference type="Gene3D" id="3.40.50.2000">
    <property type="entry name" value="Glycogen Phosphorylase B"/>
    <property type="match status" value="2"/>
</dbReference>
<feature type="domain" description="Glycosyl transferase family 1" evidence="1">
    <location>
        <begin position="203"/>
        <end position="344"/>
    </location>
</feature>
<dbReference type="RefSeq" id="WP_377181090.1">
    <property type="nucleotide sequence ID" value="NZ_JBHUPD010000001.1"/>
</dbReference>
<reference evidence="4" key="1">
    <citation type="journal article" date="2019" name="Int. J. Syst. Evol. Microbiol.">
        <title>The Global Catalogue of Microorganisms (GCM) 10K type strain sequencing project: providing services to taxonomists for standard genome sequencing and annotation.</title>
        <authorList>
            <consortium name="The Broad Institute Genomics Platform"/>
            <consortium name="The Broad Institute Genome Sequencing Center for Infectious Disease"/>
            <person name="Wu L."/>
            <person name="Ma J."/>
        </authorList>
    </citation>
    <scope>NUCLEOTIDE SEQUENCE [LARGE SCALE GENOMIC DNA]</scope>
    <source>
        <strain evidence="4">KCTC 22437</strain>
    </source>
</reference>
<organism evidence="3 4">
    <name type="scientific">Mucilaginibacter ximonensis</name>
    <dbReference type="NCBI Taxonomy" id="538021"/>
    <lineage>
        <taxon>Bacteria</taxon>
        <taxon>Pseudomonadati</taxon>
        <taxon>Bacteroidota</taxon>
        <taxon>Sphingobacteriia</taxon>
        <taxon>Sphingobacteriales</taxon>
        <taxon>Sphingobacteriaceae</taxon>
        <taxon>Mucilaginibacter</taxon>
    </lineage>
</organism>
<evidence type="ECO:0000313" key="4">
    <source>
        <dbReference type="Proteomes" id="UP001597557"/>
    </source>
</evidence>
<dbReference type="Proteomes" id="UP001597557">
    <property type="component" value="Unassembled WGS sequence"/>
</dbReference>